<dbReference type="EMBL" id="JAMTCG010000004">
    <property type="protein sequence ID" value="MCP2161416.1"/>
    <property type="molecule type" value="Genomic_DNA"/>
</dbReference>
<keyword evidence="3" id="KW-0285">Flavoprotein</keyword>
<sequence>MGAGSAGCVVADRVGRSGVDDVLVLEAGGAAPPVDLAVLPLADPSRVRVHHDRDGTALPRGAGLGGSSAVNGGYFLRAHACDLAGWARSTWDPQLVEDVYTSLDGGDAGGGAMAVRRVPDAELRPRARAFEAAMRRAGHEHVAGVWPTAGIVRVRLNATGSRRRTAADALLSAAVARPNVTLRVRSPVERIEIDSETVRSVILVDGTAIPADVVVLCAGTIGSATVAARSGVATTMPLAEHREVLVRSRGVSIGPGPIGPVLQSVVHTDDGFEIRCYEHDFADHVDGVPRSGPAIGVAAMRPVGPGSITIAPDGTSDIDLGRPDAAGTARMRALADEVAAMLDGPDFAGLVVPGSTTVDDTLSTSHHAWGALPLGSAADWDGRVRGVDGLWVADAAGLPTPLSSGPHATVMMAASVIGEQVAAAGLS</sequence>
<name>A0ABT1H2P6_9NOCA</name>
<evidence type="ECO:0000313" key="7">
    <source>
        <dbReference type="EMBL" id="MCP2161416.1"/>
    </source>
</evidence>
<dbReference type="NCBIfam" id="TIGR04542">
    <property type="entry name" value="GMC_mycofac_2"/>
    <property type="match status" value="1"/>
</dbReference>
<organism evidence="7 8">
    <name type="scientific">Williamsia serinedens</name>
    <dbReference type="NCBI Taxonomy" id="391736"/>
    <lineage>
        <taxon>Bacteria</taxon>
        <taxon>Bacillati</taxon>
        <taxon>Actinomycetota</taxon>
        <taxon>Actinomycetes</taxon>
        <taxon>Mycobacteriales</taxon>
        <taxon>Nocardiaceae</taxon>
        <taxon>Williamsia</taxon>
    </lineage>
</organism>
<evidence type="ECO:0000259" key="5">
    <source>
        <dbReference type="Pfam" id="PF00732"/>
    </source>
</evidence>
<evidence type="ECO:0000259" key="6">
    <source>
        <dbReference type="Pfam" id="PF05199"/>
    </source>
</evidence>
<accession>A0ABT1H2P6</accession>
<evidence type="ECO:0000256" key="3">
    <source>
        <dbReference type="ARBA" id="ARBA00022630"/>
    </source>
</evidence>
<comment type="caution">
    <text evidence="7">The sequence shown here is derived from an EMBL/GenBank/DDBJ whole genome shotgun (WGS) entry which is preliminary data.</text>
</comment>
<comment type="cofactor">
    <cofactor evidence="1">
        <name>FAD</name>
        <dbReference type="ChEBI" id="CHEBI:57692"/>
    </cofactor>
</comment>
<evidence type="ECO:0000256" key="1">
    <source>
        <dbReference type="ARBA" id="ARBA00001974"/>
    </source>
</evidence>
<keyword evidence="8" id="KW-1185">Reference proteome</keyword>
<dbReference type="SUPFAM" id="SSF51905">
    <property type="entry name" value="FAD/NAD(P)-binding domain"/>
    <property type="match status" value="1"/>
</dbReference>
<dbReference type="Pfam" id="PF00732">
    <property type="entry name" value="GMC_oxred_N"/>
    <property type="match status" value="1"/>
</dbReference>
<dbReference type="InterPro" id="IPR036188">
    <property type="entry name" value="FAD/NAD-bd_sf"/>
</dbReference>
<dbReference type="InterPro" id="IPR030900">
    <property type="entry name" value="GMC_mycofac_OxRdtase"/>
</dbReference>
<dbReference type="Gene3D" id="3.50.50.60">
    <property type="entry name" value="FAD/NAD(P)-binding domain"/>
    <property type="match status" value="2"/>
</dbReference>
<feature type="domain" description="Glucose-methanol-choline oxidoreductase N-terminal" evidence="5">
    <location>
        <begin position="2"/>
        <end position="234"/>
    </location>
</feature>
<gene>
    <name evidence="7" type="ORF">LX12_002611</name>
</gene>
<dbReference type="PANTHER" id="PTHR11552:SF147">
    <property type="entry name" value="CHOLINE DEHYDROGENASE, MITOCHONDRIAL"/>
    <property type="match status" value="1"/>
</dbReference>
<dbReference type="Gene3D" id="3.30.410.40">
    <property type="match status" value="1"/>
</dbReference>
<evidence type="ECO:0000256" key="2">
    <source>
        <dbReference type="ARBA" id="ARBA00010790"/>
    </source>
</evidence>
<dbReference type="Pfam" id="PF05199">
    <property type="entry name" value="GMC_oxred_C"/>
    <property type="match status" value="1"/>
</dbReference>
<reference evidence="7 8" key="1">
    <citation type="submission" date="2022-06" db="EMBL/GenBank/DDBJ databases">
        <title>Genomic Encyclopedia of Archaeal and Bacterial Type Strains, Phase II (KMG-II): from individual species to whole genera.</title>
        <authorList>
            <person name="Goeker M."/>
        </authorList>
    </citation>
    <scope>NUCLEOTIDE SEQUENCE [LARGE SCALE GENOMIC DNA]</scope>
    <source>
        <strain evidence="7 8">DSM 45037</strain>
    </source>
</reference>
<dbReference type="InterPro" id="IPR007867">
    <property type="entry name" value="GMC_OxRtase_C"/>
</dbReference>
<dbReference type="Proteomes" id="UP001205740">
    <property type="component" value="Unassembled WGS sequence"/>
</dbReference>
<evidence type="ECO:0000256" key="4">
    <source>
        <dbReference type="ARBA" id="ARBA00022827"/>
    </source>
</evidence>
<proteinExistence type="inferred from homology"/>
<comment type="similarity">
    <text evidence="2">Belongs to the GMC oxidoreductase family.</text>
</comment>
<dbReference type="PANTHER" id="PTHR11552">
    <property type="entry name" value="GLUCOSE-METHANOL-CHOLINE GMC OXIDOREDUCTASE"/>
    <property type="match status" value="1"/>
</dbReference>
<evidence type="ECO:0000313" key="8">
    <source>
        <dbReference type="Proteomes" id="UP001205740"/>
    </source>
</evidence>
<feature type="domain" description="Glucose-methanol-choline oxidoreductase C-terminal" evidence="6">
    <location>
        <begin position="358"/>
        <end position="414"/>
    </location>
</feature>
<keyword evidence="4" id="KW-0274">FAD</keyword>
<dbReference type="InterPro" id="IPR012132">
    <property type="entry name" value="GMC_OxRdtase"/>
</dbReference>
<protein>
    <submittedName>
        <fullName evidence="7">GMC family mycofactocin-associated oxidreductase</fullName>
    </submittedName>
</protein>
<dbReference type="InterPro" id="IPR000172">
    <property type="entry name" value="GMC_OxRdtase_N"/>
</dbReference>